<dbReference type="InterPro" id="IPR002182">
    <property type="entry name" value="NB-ARC"/>
</dbReference>
<evidence type="ECO:0000313" key="2">
    <source>
        <dbReference type="EMBL" id="MCC9073556.1"/>
    </source>
</evidence>
<accession>A0ABS8MZG1</accession>
<dbReference type="InterPro" id="IPR011990">
    <property type="entry name" value="TPR-like_helical_dom_sf"/>
</dbReference>
<protein>
    <recommendedName>
        <fullName evidence="1">NB-ARC domain-containing protein</fullName>
    </recommendedName>
</protein>
<evidence type="ECO:0000313" key="3">
    <source>
        <dbReference type="Proteomes" id="UP001430919"/>
    </source>
</evidence>
<reference evidence="2" key="1">
    <citation type="submission" date="2021-11" db="EMBL/GenBank/DDBJ databases">
        <title>Description of novel Flavobacterium species.</title>
        <authorList>
            <person name="Saticioglu I.B."/>
            <person name="Ay H."/>
            <person name="Altun S."/>
            <person name="Duman M."/>
        </authorList>
    </citation>
    <scope>NUCLEOTIDE SEQUENCE</scope>
    <source>
        <strain evidence="2">F-65</strain>
    </source>
</reference>
<name>A0ABS8MZG1_9FLAO</name>
<evidence type="ECO:0000259" key="1">
    <source>
        <dbReference type="Pfam" id="PF00931"/>
    </source>
</evidence>
<sequence>MKPELLKLIKKNQDAYYVNRGFYYQYLTVLQKWIQHYISSDDITVFTEVGNDIKEVGQKLVYTQVKCYKAPFSFQNSILKKELFSFFVQYLEEKEINLELEFHFFTNSALTKNETLLAAWMNSQPLTEGELLNQCRKKIREIFKKELKEICAKKLYDKRKTEKEKLEIKSGFAVLIAELDISALLDDFISRIHWSFGKETPLESITTIHNTVLEDLKHQKFEGKPPQMLLEALLSEIYRCSQLEDSENRKVDNKMMEVILARKDDEISNFTNESLVKLLDVRFYALEEKVALVEHTVELHGKILKEHSTHLNSLLAIVAKPKDVLLPRDFTLIPYINNTDGLGRTDDLLNLYNLLLQNKCVSLCGVGGIGKTVVAKLYANNYRNEYDHVLWLDTETGIYESFILNEGLIRNLSVNPEETPHNKFLDIIQKLNNIQGKGLLVINDLLNDENEKLDKLKSLYNWHVIFTSRLRVNYGIQQEVKPLSFEHASQLYRKFEPDRIADDNIFEQFFDLIEYNTLTIVLVAKTIHLSFDLTLEKFLIYLREQRLDDEDIEVDIELGSTSVNLLNILQKTFNISTLSSYDRYYMEFLALLPAEGITMADLLLLYGKESEKKNKAELTKVVNQLHKKGLITRTGSQIKMDMIFQESVLYQLRKDKNTFMSQMFHIPFLTARIREGVDGNPGQAARFIKYAQSFVSKITEEYRASIYQPMLILENEMLNVLNWFQNSKDLIQKWENLTLRAIAYMDAGDLQLGIIFHNYGLNLAAINKREEASKYFDMSIVIFKSGQGNASHLLNMLCNKAHLYLQLNDLESFKITFQEISDLRELYNLWHDHTFPLQCHLLGTANKNNDNFVEAKKMFSIAVNAQRELPIENRNDLNLVIYLCDLAFCFLMDKEIEPAERAVIYAVNILYPLKMGPGKHLERVIEILIWITDLKGELETSSKLKERLENLFRV</sequence>
<proteinExistence type="predicted"/>
<organism evidence="2 3">
    <name type="scientific">Flavobacterium pisciphilum</name>
    <dbReference type="NCBI Taxonomy" id="2893755"/>
    <lineage>
        <taxon>Bacteria</taxon>
        <taxon>Pseudomonadati</taxon>
        <taxon>Bacteroidota</taxon>
        <taxon>Flavobacteriia</taxon>
        <taxon>Flavobacteriales</taxon>
        <taxon>Flavobacteriaceae</taxon>
        <taxon>Flavobacterium</taxon>
    </lineage>
</organism>
<dbReference type="SUPFAM" id="SSF48452">
    <property type="entry name" value="TPR-like"/>
    <property type="match status" value="1"/>
</dbReference>
<gene>
    <name evidence="2" type="ORF">LNQ49_18420</name>
</gene>
<feature type="domain" description="NB-ARC" evidence="1">
    <location>
        <begin position="358"/>
        <end position="471"/>
    </location>
</feature>
<dbReference type="RefSeq" id="WP_229990472.1">
    <property type="nucleotide sequence ID" value="NZ_JAJJMO010000001.1"/>
</dbReference>
<dbReference type="Pfam" id="PF00931">
    <property type="entry name" value="NB-ARC"/>
    <property type="match status" value="1"/>
</dbReference>
<dbReference type="Proteomes" id="UP001430919">
    <property type="component" value="Unassembled WGS sequence"/>
</dbReference>
<dbReference type="SUPFAM" id="SSF52540">
    <property type="entry name" value="P-loop containing nucleoside triphosphate hydrolases"/>
    <property type="match status" value="1"/>
</dbReference>
<dbReference type="EMBL" id="JAJJMO010000001">
    <property type="protein sequence ID" value="MCC9073556.1"/>
    <property type="molecule type" value="Genomic_DNA"/>
</dbReference>
<dbReference type="Gene3D" id="3.40.50.300">
    <property type="entry name" value="P-loop containing nucleotide triphosphate hydrolases"/>
    <property type="match status" value="1"/>
</dbReference>
<dbReference type="Gene3D" id="1.25.40.10">
    <property type="entry name" value="Tetratricopeptide repeat domain"/>
    <property type="match status" value="1"/>
</dbReference>
<keyword evidence="3" id="KW-1185">Reference proteome</keyword>
<comment type="caution">
    <text evidence="2">The sequence shown here is derived from an EMBL/GenBank/DDBJ whole genome shotgun (WGS) entry which is preliminary data.</text>
</comment>
<dbReference type="InterPro" id="IPR027417">
    <property type="entry name" value="P-loop_NTPase"/>
</dbReference>